<evidence type="ECO:0000313" key="3">
    <source>
        <dbReference type="WBParaSite" id="PEQ_0000619901-mRNA-1"/>
    </source>
</evidence>
<dbReference type="WBParaSite" id="PEQ_0000619901-mRNA-1">
    <property type="protein sequence ID" value="PEQ_0000619901-mRNA-1"/>
    <property type="gene ID" value="PEQ_0000619901"/>
</dbReference>
<protein>
    <submittedName>
        <fullName evidence="3">Uncharacterized protein</fullName>
    </submittedName>
</protein>
<dbReference type="AlphaFoldDB" id="A0A914RW09"/>
<evidence type="ECO:0000256" key="1">
    <source>
        <dbReference type="SAM" id="SignalP"/>
    </source>
</evidence>
<name>A0A914RW09_PAREQ</name>
<evidence type="ECO:0000313" key="2">
    <source>
        <dbReference type="Proteomes" id="UP000887564"/>
    </source>
</evidence>
<reference evidence="3" key="1">
    <citation type="submission" date="2022-11" db="UniProtKB">
        <authorList>
            <consortium name="WormBaseParasite"/>
        </authorList>
    </citation>
    <scope>IDENTIFICATION</scope>
</reference>
<organism evidence="2 3">
    <name type="scientific">Parascaris equorum</name>
    <name type="common">Equine roundworm</name>
    <dbReference type="NCBI Taxonomy" id="6256"/>
    <lineage>
        <taxon>Eukaryota</taxon>
        <taxon>Metazoa</taxon>
        <taxon>Ecdysozoa</taxon>
        <taxon>Nematoda</taxon>
        <taxon>Chromadorea</taxon>
        <taxon>Rhabditida</taxon>
        <taxon>Spirurina</taxon>
        <taxon>Ascaridomorpha</taxon>
        <taxon>Ascaridoidea</taxon>
        <taxon>Ascarididae</taxon>
        <taxon>Parascaris</taxon>
    </lineage>
</organism>
<sequence>MTKTLTGWIIILVTLAELIAAFPFNLPTSNRLKRQSLAYLPSSCSSCGSLGYGHGLGNYFYGHYGGGYNNNYGGTNIGSINVQNVSGGIFMKSGGKQWCEMCGNGVWWLEKITSAFGHFHCISNVAVCVRPAEIKLFHMAGIHSTVP</sequence>
<feature type="signal peptide" evidence="1">
    <location>
        <begin position="1"/>
        <end position="21"/>
    </location>
</feature>
<keyword evidence="2" id="KW-1185">Reference proteome</keyword>
<dbReference type="Proteomes" id="UP000887564">
    <property type="component" value="Unplaced"/>
</dbReference>
<proteinExistence type="predicted"/>
<accession>A0A914RW09</accession>
<feature type="chain" id="PRO_5036696448" evidence="1">
    <location>
        <begin position="22"/>
        <end position="147"/>
    </location>
</feature>
<keyword evidence="1" id="KW-0732">Signal</keyword>